<reference evidence="1 2" key="1">
    <citation type="journal article" date="2019" name="Environ. Microbiol.">
        <title>At the nexus of three kingdoms: the genome of the mycorrhizal fungus Gigaspora margarita provides insights into plant, endobacterial and fungal interactions.</title>
        <authorList>
            <person name="Venice F."/>
            <person name="Ghignone S."/>
            <person name="Salvioli di Fossalunga A."/>
            <person name="Amselem J."/>
            <person name="Novero M."/>
            <person name="Xianan X."/>
            <person name="Sedzielewska Toro K."/>
            <person name="Morin E."/>
            <person name="Lipzen A."/>
            <person name="Grigoriev I.V."/>
            <person name="Henrissat B."/>
            <person name="Martin F.M."/>
            <person name="Bonfante P."/>
        </authorList>
    </citation>
    <scope>NUCLEOTIDE SEQUENCE [LARGE SCALE GENOMIC DNA]</scope>
    <source>
        <strain evidence="1 2">BEG34</strain>
    </source>
</reference>
<dbReference type="OrthoDB" id="10398600at2759"/>
<proteinExistence type="predicted"/>
<evidence type="ECO:0000313" key="2">
    <source>
        <dbReference type="Proteomes" id="UP000439903"/>
    </source>
</evidence>
<dbReference type="InterPro" id="IPR032675">
    <property type="entry name" value="LRR_dom_sf"/>
</dbReference>
<dbReference type="Gene3D" id="3.80.10.10">
    <property type="entry name" value="Ribonuclease Inhibitor"/>
    <property type="match status" value="1"/>
</dbReference>
<gene>
    <name evidence="1" type="ORF">F8M41_023924</name>
</gene>
<name>A0A8H4ACL8_GIGMA</name>
<sequence>MSCYPILSKLSKISDYKISTLLLTGETIDARSIALMMKKSGILLQRLCLESANKINEEPLLLEAIKSFCPNITYLRISGFVFSTQFIELIGNCQKLQFLSLWCFTKDIPDEELKIRIIQFSEILPLTLEDIYLDSWLRKYTDIFLNNCNTPLKKLRMYEIYNETIFKALVEFCKRTKTLNYVSVSKYLNLDDNIKKELEAYVALVQSKLTDNGFFYFL</sequence>
<protein>
    <submittedName>
        <fullName evidence="1">Uncharacterized protein</fullName>
    </submittedName>
</protein>
<accession>A0A8H4ACL8</accession>
<dbReference type="EMBL" id="WTPW01000795">
    <property type="protein sequence ID" value="KAF0479016.1"/>
    <property type="molecule type" value="Genomic_DNA"/>
</dbReference>
<dbReference type="SUPFAM" id="SSF52047">
    <property type="entry name" value="RNI-like"/>
    <property type="match status" value="1"/>
</dbReference>
<dbReference type="AlphaFoldDB" id="A0A8H4ACL8"/>
<keyword evidence="2" id="KW-1185">Reference proteome</keyword>
<dbReference type="Proteomes" id="UP000439903">
    <property type="component" value="Unassembled WGS sequence"/>
</dbReference>
<evidence type="ECO:0000313" key="1">
    <source>
        <dbReference type="EMBL" id="KAF0479016.1"/>
    </source>
</evidence>
<organism evidence="1 2">
    <name type="scientific">Gigaspora margarita</name>
    <dbReference type="NCBI Taxonomy" id="4874"/>
    <lineage>
        <taxon>Eukaryota</taxon>
        <taxon>Fungi</taxon>
        <taxon>Fungi incertae sedis</taxon>
        <taxon>Mucoromycota</taxon>
        <taxon>Glomeromycotina</taxon>
        <taxon>Glomeromycetes</taxon>
        <taxon>Diversisporales</taxon>
        <taxon>Gigasporaceae</taxon>
        <taxon>Gigaspora</taxon>
    </lineage>
</organism>
<comment type="caution">
    <text evidence="1">The sequence shown here is derived from an EMBL/GenBank/DDBJ whole genome shotgun (WGS) entry which is preliminary data.</text>
</comment>